<sequence length="472" mass="53265">MMSRFPRLIILLFWAHQINLVVGDFLTLKYDLLLVIANCLEVIKWFNNHSTALALLGEEMKFTYEGKVWALILPVITHWTAHYLSTTRLLKVKSAVISCVHRHEEKLLIAGGKMQEVQERACQIMNIVRDNGFWQSLAKIQAILEPLAIAANSSLEKQWEKADQDVFILAILFNPYIHSRLFKPAALSEARLYNIVESAFKRFYQRDGDVALLRAFNDYIKETAEFSWEAMSLDRIREMYREEKQPLDVVFVWTFIDKQAANEPPIGRNALVKLAIRVLTPVPNTAGCEQVFSLFGAVHTKYRNKLKPDHVHKISVVKMDIRRNHIAQGLTPNRQKRKFGEMESTSTDTADPSPAVHPANFLPLATSLIQEAAADDEEPDLPPILAPDASPASSSASSFQPAPPPRDYNAKIPLAQLFNYDMEGAPSRNGAGLDFYWHGGIKNMQDEIEQCDLEATAEDSSDSTASENLTTQ</sequence>
<dbReference type="Proteomes" id="UP001063166">
    <property type="component" value="Unassembled WGS sequence"/>
</dbReference>
<reference evidence="2" key="1">
    <citation type="submission" date="2022-07" db="EMBL/GenBank/DDBJ databases">
        <title>The genome of Lyophyllum shimeji provides insight into the initial evolution of ectomycorrhizal fungal genome.</title>
        <authorList>
            <person name="Kobayashi Y."/>
            <person name="Shibata T."/>
            <person name="Hirakawa H."/>
            <person name="Shigenobu S."/>
            <person name="Nishiyama T."/>
            <person name="Yamada A."/>
            <person name="Hasebe M."/>
            <person name="Kawaguchi M."/>
        </authorList>
    </citation>
    <scope>NUCLEOTIDE SEQUENCE</scope>
    <source>
        <strain evidence="2">AT787</strain>
    </source>
</reference>
<evidence type="ECO:0000313" key="2">
    <source>
        <dbReference type="EMBL" id="GLB41139.1"/>
    </source>
</evidence>
<comment type="caution">
    <text evidence="2">The sequence shown here is derived from an EMBL/GenBank/DDBJ whole genome shotgun (WGS) entry which is preliminary data.</text>
</comment>
<organism evidence="2 3">
    <name type="scientific">Lyophyllum shimeji</name>
    <name type="common">Hon-shimeji</name>
    <name type="synonym">Tricholoma shimeji</name>
    <dbReference type="NCBI Taxonomy" id="47721"/>
    <lineage>
        <taxon>Eukaryota</taxon>
        <taxon>Fungi</taxon>
        <taxon>Dikarya</taxon>
        <taxon>Basidiomycota</taxon>
        <taxon>Agaricomycotina</taxon>
        <taxon>Agaricomycetes</taxon>
        <taxon>Agaricomycetidae</taxon>
        <taxon>Agaricales</taxon>
        <taxon>Tricholomatineae</taxon>
        <taxon>Lyophyllaceae</taxon>
        <taxon>Lyophyllum</taxon>
    </lineage>
</organism>
<feature type="compositionally biased region" description="Low complexity" evidence="1">
    <location>
        <begin position="462"/>
        <end position="472"/>
    </location>
</feature>
<dbReference type="OrthoDB" id="2423954at2759"/>
<evidence type="ECO:0000313" key="3">
    <source>
        <dbReference type="Proteomes" id="UP001063166"/>
    </source>
</evidence>
<evidence type="ECO:0008006" key="4">
    <source>
        <dbReference type="Google" id="ProtNLM"/>
    </source>
</evidence>
<protein>
    <recommendedName>
        <fullName evidence="4">HAT C-terminal dimerisation domain-containing protein</fullName>
    </recommendedName>
</protein>
<keyword evidence="3" id="KW-1185">Reference proteome</keyword>
<dbReference type="EMBL" id="BRPK01000009">
    <property type="protein sequence ID" value="GLB41139.1"/>
    <property type="molecule type" value="Genomic_DNA"/>
</dbReference>
<feature type="region of interest" description="Disordered" evidence="1">
    <location>
        <begin position="374"/>
        <end position="408"/>
    </location>
</feature>
<feature type="region of interest" description="Disordered" evidence="1">
    <location>
        <begin position="452"/>
        <end position="472"/>
    </location>
</feature>
<gene>
    <name evidence="2" type="ORF">LshimejAT787_0903540</name>
</gene>
<dbReference type="SUPFAM" id="SSF53098">
    <property type="entry name" value="Ribonuclease H-like"/>
    <property type="match status" value="1"/>
</dbReference>
<evidence type="ECO:0000256" key="1">
    <source>
        <dbReference type="SAM" id="MobiDB-lite"/>
    </source>
</evidence>
<dbReference type="AlphaFoldDB" id="A0A9P3UN24"/>
<proteinExistence type="predicted"/>
<feature type="compositionally biased region" description="Low complexity" evidence="1">
    <location>
        <begin position="386"/>
        <end position="400"/>
    </location>
</feature>
<feature type="compositionally biased region" description="Acidic residues" evidence="1">
    <location>
        <begin position="452"/>
        <end position="461"/>
    </location>
</feature>
<name>A0A9P3UN24_LYOSH</name>
<feature type="region of interest" description="Disordered" evidence="1">
    <location>
        <begin position="325"/>
        <end position="357"/>
    </location>
</feature>
<dbReference type="InterPro" id="IPR012337">
    <property type="entry name" value="RNaseH-like_sf"/>
</dbReference>
<accession>A0A9P3UN24</accession>